<evidence type="ECO:0000313" key="2">
    <source>
        <dbReference type="EMBL" id="QHT16214.1"/>
    </source>
</evidence>
<protein>
    <submittedName>
        <fullName evidence="2">Uncharacterized protein</fullName>
    </submittedName>
</protein>
<reference evidence="2" key="1">
    <citation type="journal article" date="2020" name="Nature">
        <title>Giant virus diversity and host interactions through global metagenomics.</title>
        <authorList>
            <person name="Schulz F."/>
            <person name="Roux S."/>
            <person name="Paez-Espino D."/>
            <person name="Jungbluth S."/>
            <person name="Walsh D.A."/>
            <person name="Denef V.J."/>
            <person name="McMahon K.D."/>
            <person name="Konstantinidis K.T."/>
            <person name="Eloe-Fadrosh E.A."/>
            <person name="Kyrpides N.C."/>
            <person name="Woyke T."/>
        </authorList>
    </citation>
    <scope>NUCLEOTIDE SEQUENCE</scope>
    <source>
        <strain evidence="2">GVMAG-M-3300023174-182</strain>
    </source>
</reference>
<feature type="compositionally biased region" description="Basic and acidic residues" evidence="1">
    <location>
        <begin position="90"/>
        <end position="107"/>
    </location>
</feature>
<feature type="region of interest" description="Disordered" evidence="1">
    <location>
        <begin position="88"/>
        <end position="107"/>
    </location>
</feature>
<organism evidence="2">
    <name type="scientific">viral metagenome</name>
    <dbReference type="NCBI Taxonomy" id="1070528"/>
    <lineage>
        <taxon>unclassified sequences</taxon>
        <taxon>metagenomes</taxon>
        <taxon>organismal metagenomes</taxon>
    </lineage>
</organism>
<dbReference type="EMBL" id="MN739617">
    <property type="protein sequence ID" value="QHT16214.1"/>
    <property type="molecule type" value="Genomic_DNA"/>
</dbReference>
<sequence length="107" mass="12712">MYLFIILSFFLLTQSLKIEPKYCVNCRYFIVPENGVKNEFGRCSKFPFENPKNLVDGIIRKDDFLYCSTVRNLEKCCGKNAISFKKKYTRQNDKNNKKESKKHELPR</sequence>
<evidence type="ECO:0000256" key="1">
    <source>
        <dbReference type="SAM" id="MobiDB-lite"/>
    </source>
</evidence>
<name>A0A6C0DIX0_9ZZZZ</name>
<accession>A0A6C0DIX0</accession>
<proteinExistence type="predicted"/>
<dbReference type="AlphaFoldDB" id="A0A6C0DIX0"/>